<comment type="caution">
    <text evidence="2">The sequence shown here is derived from an EMBL/GenBank/DDBJ whole genome shotgun (WGS) entry which is preliminary data.</text>
</comment>
<organism evidence="2 3">
    <name type="scientific">Vibrio tetraodonis subsp. pristinus</name>
    <dbReference type="NCBI Taxonomy" id="2695891"/>
    <lineage>
        <taxon>Bacteria</taxon>
        <taxon>Pseudomonadati</taxon>
        <taxon>Pseudomonadota</taxon>
        <taxon>Gammaproteobacteria</taxon>
        <taxon>Vibrionales</taxon>
        <taxon>Vibrionaceae</taxon>
        <taxon>Vibrio</taxon>
    </lineage>
</organism>
<sequence>MRASAVFTPNRSESTNSSNALKSKNECQEVGRNIKKVSQLRGFSFSSKSEKNLHQVASSDLQESKPSKRIRLARSNSAPAAMTPPPPEVKLSSSGKENGGTPERRVIADDVKMIHSKLKEELDENNKQYQKAIDVLKTQLEPVLNDYEEPGGHLSYQDTKQIHVAFKKLSKQLPKGELKELCTILAQHTKCDWMQMKHEKLQANQLGEYLELGKPGAGKATTYSVGVNAGASLLAVPGTDAKVGPFADVSLGISTETRFNADDEGLVFEETSHSVSSGLKAGVQASLSDNVGLKAQANASGQGSLTYFKEWNNSKDYIAQNGPDAKNTKALKKQKQLAANSQHRLNELLKSALKINASVNAPAPERTKPLMGFYTTKAGDVGLSANAGTTFNVGSLDVNFGGGFGANRSKSTTDIYEFVPNQLADVVLKNKAKLDELPDNFTHHARQILMSNNDNDPKAAIGGLNLLKRDMNEYCEVVQKYDYFKSSGSANKSELKALRNQKHEIENRWGAIGRHQFLQFASASHALFASTIMPNKHLVSGINPKREQELSNLIGQTGVLVQNPSIEYSKSRLDKIATFEQEIYLQVADTRSSFSINAGPISGQLDIVERQRIHPSRVREGRYIDVVFTGSVASSLQGLINVATLQQAIAEQGIELPGDLDIAPDIGGGVSFSYTSRSFKPDYSKAEDYKGEKGWRKQFSRTTKTLSANVNVGGSGTVAVGAHAGANVGVNKSKTTVVSEKIASDDLTFTMVRFNRLYRDAKLNTDNAEWKQFFTDNKAEYKKIFAKLGSSEHPMKEEVKFFFKELIDRAPQTEKRNLEEQQGEFFATMRAFKQDEDNEDKFKQAQACLENYLEQQTAPWWEAHTGRWKDLEFKSKADSGLDLKSKLLKGLGVHLRANKLQSQ</sequence>
<evidence type="ECO:0000313" key="2">
    <source>
        <dbReference type="EMBL" id="MYM57995.1"/>
    </source>
</evidence>
<evidence type="ECO:0000256" key="1">
    <source>
        <dbReference type="SAM" id="MobiDB-lite"/>
    </source>
</evidence>
<dbReference type="Proteomes" id="UP000478571">
    <property type="component" value="Unassembled WGS sequence"/>
</dbReference>
<dbReference type="AlphaFoldDB" id="A0A6L8LQB4"/>
<accession>A0A6L8LQB4</accession>
<feature type="region of interest" description="Disordered" evidence="1">
    <location>
        <begin position="1"/>
        <end position="27"/>
    </location>
</feature>
<dbReference type="RefSeq" id="WP_160926501.1">
    <property type="nucleotide sequence ID" value="NZ_WWEU01000001.1"/>
</dbReference>
<protein>
    <submittedName>
        <fullName evidence="2">Uncharacterized protein</fullName>
    </submittedName>
</protein>
<reference evidence="2 3" key="1">
    <citation type="submission" date="2020-01" db="EMBL/GenBank/DDBJ databases">
        <title>Draft Genome Sequence of Vibrio sp. strain OCN044, Isolated from a Healthy Coral at Palmyra Atoll.</title>
        <authorList>
            <person name="Videau P."/>
            <person name="Loughran R."/>
            <person name="Esquivel A."/>
            <person name="Deadmond M."/>
            <person name="Paddock B.E."/>
            <person name="Saw J.H."/>
            <person name="Ushijima B."/>
        </authorList>
    </citation>
    <scope>NUCLEOTIDE SEQUENCE [LARGE SCALE GENOMIC DNA]</scope>
    <source>
        <strain evidence="2 3">OCN044</strain>
    </source>
</reference>
<proteinExistence type="predicted"/>
<name>A0A6L8LQB4_9VIBR</name>
<evidence type="ECO:0000313" key="3">
    <source>
        <dbReference type="Proteomes" id="UP000478571"/>
    </source>
</evidence>
<dbReference type="EMBL" id="WWEU01000001">
    <property type="protein sequence ID" value="MYM57995.1"/>
    <property type="molecule type" value="Genomic_DNA"/>
</dbReference>
<feature type="region of interest" description="Disordered" evidence="1">
    <location>
        <begin position="45"/>
        <end position="104"/>
    </location>
</feature>
<gene>
    <name evidence="2" type="ORF">GTG28_02050</name>
</gene>
<keyword evidence="3" id="KW-1185">Reference proteome</keyword>
<feature type="compositionally biased region" description="Polar residues" evidence="1">
    <location>
        <begin position="7"/>
        <end position="22"/>
    </location>
</feature>